<evidence type="ECO:0000256" key="1">
    <source>
        <dbReference type="SAM" id="Coils"/>
    </source>
</evidence>
<protein>
    <recommendedName>
        <fullName evidence="5">No apical meristem-associated C-terminal domain-containing protein</fullName>
    </recommendedName>
</protein>
<evidence type="ECO:0000313" key="4">
    <source>
        <dbReference type="Proteomes" id="UP000215914"/>
    </source>
</evidence>
<feature type="region of interest" description="Disordered" evidence="2">
    <location>
        <begin position="74"/>
        <end position="149"/>
    </location>
</feature>
<name>A0A9K3P3P0_HELAN</name>
<reference evidence="3" key="1">
    <citation type="journal article" date="2017" name="Nature">
        <title>The sunflower genome provides insights into oil metabolism, flowering and Asterid evolution.</title>
        <authorList>
            <person name="Badouin H."/>
            <person name="Gouzy J."/>
            <person name="Grassa C.J."/>
            <person name="Murat F."/>
            <person name="Staton S.E."/>
            <person name="Cottret L."/>
            <person name="Lelandais-Briere C."/>
            <person name="Owens G.L."/>
            <person name="Carrere S."/>
            <person name="Mayjonade B."/>
            <person name="Legrand L."/>
            <person name="Gill N."/>
            <person name="Kane N.C."/>
            <person name="Bowers J.E."/>
            <person name="Hubner S."/>
            <person name="Bellec A."/>
            <person name="Berard A."/>
            <person name="Berges H."/>
            <person name="Blanchet N."/>
            <person name="Boniface M.C."/>
            <person name="Brunel D."/>
            <person name="Catrice O."/>
            <person name="Chaidir N."/>
            <person name="Claudel C."/>
            <person name="Donnadieu C."/>
            <person name="Faraut T."/>
            <person name="Fievet G."/>
            <person name="Helmstetter N."/>
            <person name="King M."/>
            <person name="Knapp S.J."/>
            <person name="Lai Z."/>
            <person name="Le Paslier M.C."/>
            <person name="Lippi Y."/>
            <person name="Lorenzon L."/>
            <person name="Mandel J.R."/>
            <person name="Marage G."/>
            <person name="Marchand G."/>
            <person name="Marquand E."/>
            <person name="Bret-Mestries E."/>
            <person name="Morien E."/>
            <person name="Nambeesan S."/>
            <person name="Nguyen T."/>
            <person name="Pegot-Espagnet P."/>
            <person name="Pouilly N."/>
            <person name="Raftis F."/>
            <person name="Sallet E."/>
            <person name="Schiex T."/>
            <person name="Thomas J."/>
            <person name="Vandecasteele C."/>
            <person name="Vares D."/>
            <person name="Vear F."/>
            <person name="Vautrin S."/>
            <person name="Crespi M."/>
            <person name="Mangin B."/>
            <person name="Burke J.M."/>
            <person name="Salse J."/>
            <person name="Munos S."/>
            <person name="Vincourt P."/>
            <person name="Rieseberg L.H."/>
            <person name="Langlade N.B."/>
        </authorList>
    </citation>
    <scope>NUCLEOTIDE SEQUENCE</scope>
    <source>
        <tissue evidence="3">Leaves</tissue>
    </source>
</reference>
<feature type="coiled-coil region" evidence="1">
    <location>
        <begin position="289"/>
        <end position="316"/>
    </location>
</feature>
<evidence type="ECO:0000313" key="3">
    <source>
        <dbReference type="EMBL" id="KAF5822604.1"/>
    </source>
</evidence>
<comment type="caution">
    <text evidence="3">The sequence shown here is derived from an EMBL/GenBank/DDBJ whole genome shotgun (WGS) entry which is preliminary data.</text>
</comment>
<feature type="compositionally biased region" description="Basic and acidic residues" evidence="2">
    <location>
        <begin position="139"/>
        <end position="149"/>
    </location>
</feature>
<dbReference type="Gramene" id="mRNA:HanXRQr2_Chr01g0028511">
    <property type="protein sequence ID" value="mRNA:HanXRQr2_Chr01g0028511"/>
    <property type="gene ID" value="HanXRQr2_Chr01g0028511"/>
</dbReference>
<dbReference type="PANTHER" id="PTHR45023:SF13">
    <property type="entry name" value="PUTATIVE-RELATED"/>
    <property type="match status" value="1"/>
</dbReference>
<dbReference type="Proteomes" id="UP000215914">
    <property type="component" value="Unassembled WGS sequence"/>
</dbReference>
<feature type="compositionally biased region" description="Acidic residues" evidence="2">
    <location>
        <begin position="118"/>
        <end position="138"/>
    </location>
</feature>
<keyword evidence="4" id="KW-1185">Reference proteome</keyword>
<gene>
    <name evidence="3" type="ORF">HanXRQr2_Chr01g0028511</name>
</gene>
<reference evidence="3" key="2">
    <citation type="submission" date="2020-06" db="EMBL/GenBank/DDBJ databases">
        <title>Helianthus annuus Genome sequencing and assembly Release 2.</title>
        <authorList>
            <person name="Gouzy J."/>
            <person name="Langlade N."/>
            <person name="Munos S."/>
        </authorList>
    </citation>
    <scope>NUCLEOTIDE SEQUENCE</scope>
    <source>
        <tissue evidence="3">Leaves</tissue>
    </source>
</reference>
<organism evidence="3 4">
    <name type="scientific">Helianthus annuus</name>
    <name type="common">Common sunflower</name>
    <dbReference type="NCBI Taxonomy" id="4232"/>
    <lineage>
        <taxon>Eukaryota</taxon>
        <taxon>Viridiplantae</taxon>
        <taxon>Streptophyta</taxon>
        <taxon>Embryophyta</taxon>
        <taxon>Tracheophyta</taxon>
        <taxon>Spermatophyta</taxon>
        <taxon>Magnoliopsida</taxon>
        <taxon>eudicotyledons</taxon>
        <taxon>Gunneridae</taxon>
        <taxon>Pentapetalae</taxon>
        <taxon>asterids</taxon>
        <taxon>campanulids</taxon>
        <taxon>Asterales</taxon>
        <taxon>Asteraceae</taxon>
        <taxon>Asteroideae</taxon>
        <taxon>Heliantheae alliance</taxon>
        <taxon>Heliantheae</taxon>
        <taxon>Helianthus</taxon>
    </lineage>
</organism>
<dbReference type="EMBL" id="MNCJ02000316">
    <property type="protein sequence ID" value="KAF5822604.1"/>
    <property type="molecule type" value="Genomic_DNA"/>
</dbReference>
<evidence type="ECO:0000256" key="2">
    <source>
        <dbReference type="SAM" id="MobiDB-lite"/>
    </source>
</evidence>
<proteinExistence type="predicted"/>
<dbReference type="PANTHER" id="PTHR45023">
    <property type="match status" value="1"/>
</dbReference>
<feature type="region of interest" description="Disordered" evidence="2">
    <location>
        <begin position="249"/>
        <end position="278"/>
    </location>
</feature>
<feature type="region of interest" description="Disordered" evidence="2">
    <location>
        <begin position="1"/>
        <end position="59"/>
    </location>
</feature>
<feature type="compositionally biased region" description="Basic residues" evidence="2">
    <location>
        <begin position="7"/>
        <end position="18"/>
    </location>
</feature>
<dbReference type="AlphaFoldDB" id="A0A9K3P3P0"/>
<accession>A0A9K3P3P0</accession>
<keyword evidence="1" id="KW-0175">Coiled coil</keyword>
<feature type="compositionally biased region" description="Polar residues" evidence="2">
    <location>
        <begin position="49"/>
        <end position="59"/>
    </location>
</feature>
<evidence type="ECO:0008006" key="5">
    <source>
        <dbReference type="Google" id="ProtNLM"/>
    </source>
</evidence>
<sequence>MENRPREAKKKTKGRVSKPSRDGSSGSNAQPQPPFGYTSQPPFFFQQPTHPSFYNTQQPNFGYFQNLLSMDALPQSPAFDPYAYRSPQVPSTRGNVERPLPIHDDEDDEVVPETQNLGDDDEEDEYNVDEDAGNEEDEAREKKGKTVSEKWTKEQEEALAKAWVHCSTNKKRAINKVAKVFGDRTRASGCQDLDVMKVALKEFKERFPSGFQHIEAWEVVRKHEKWAQVPLMGEEGEGSAHKRKPVDVDFSIPDMNEDPSPQRAQRRDKRQATSSEGSSAELAAQFKVYTAMKEAKQAVELEAIELRKKRESEARELISAQLETMKNYNYDRDMKTFLKPHDDVPPSMLPIILARKREIANKYGWPCDF</sequence>